<keyword evidence="1" id="KW-0812">Transmembrane</keyword>
<accession>A0A7X0HBR9</accession>
<evidence type="ECO:0000313" key="2">
    <source>
        <dbReference type="EMBL" id="MBB6431470.1"/>
    </source>
</evidence>
<organism evidence="2 3">
    <name type="scientific">Algisphaera agarilytica</name>
    <dbReference type="NCBI Taxonomy" id="1385975"/>
    <lineage>
        <taxon>Bacteria</taxon>
        <taxon>Pseudomonadati</taxon>
        <taxon>Planctomycetota</taxon>
        <taxon>Phycisphaerae</taxon>
        <taxon>Phycisphaerales</taxon>
        <taxon>Phycisphaeraceae</taxon>
        <taxon>Algisphaera</taxon>
    </lineage>
</organism>
<comment type="caution">
    <text evidence="2">The sequence shown here is derived from an EMBL/GenBank/DDBJ whole genome shotgun (WGS) entry which is preliminary data.</text>
</comment>
<reference evidence="2 3" key="1">
    <citation type="submission" date="2020-08" db="EMBL/GenBank/DDBJ databases">
        <title>Genomic Encyclopedia of Type Strains, Phase IV (KMG-IV): sequencing the most valuable type-strain genomes for metagenomic binning, comparative biology and taxonomic classification.</title>
        <authorList>
            <person name="Goeker M."/>
        </authorList>
    </citation>
    <scope>NUCLEOTIDE SEQUENCE [LARGE SCALE GENOMIC DNA]</scope>
    <source>
        <strain evidence="2 3">DSM 103725</strain>
    </source>
</reference>
<dbReference type="EMBL" id="JACHGY010000001">
    <property type="protein sequence ID" value="MBB6431470.1"/>
    <property type="molecule type" value="Genomic_DNA"/>
</dbReference>
<keyword evidence="1" id="KW-1133">Transmembrane helix</keyword>
<evidence type="ECO:0000313" key="3">
    <source>
        <dbReference type="Proteomes" id="UP000541810"/>
    </source>
</evidence>
<dbReference type="Proteomes" id="UP000541810">
    <property type="component" value="Unassembled WGS sequence"/>
</dbReference>
<feature type="transmembrane region" description="Helical" evidence="1">
    <location>
        <begin position="22"/>
        <end position="46"/>
    </location>
</feature>
<evidence type="ECO:0000256" key="1">
    <source>
        <dbReference type="SAM" id="Phobius"/>
    </source>
</evidence>
<dbReference type="InterPro" id="IPR012902">
    <property type="entry name" value="N_methyl_site"/>
</dbReference>
<dbReference type="RefSeq" id="WP_184678935.1">
    <property type="nucleotide sequence ID" value="NZ_JACHGY010000001.1"/>
</dbReference>
<dbReference type="Pfam" id="PF07963">
    <property type="entry name" value="N_methyl"/>
    <property type="match status" value="1"/>
</dbReference>
<sequence>MFCLSPANLSSRRSSGFTLMEVLVAVGIFAIGAVAVASIFPTAIFLQKQTVNDLELDQAVNNAEAMVSSRKLRIIEGGVYDTQYSTDAADQPGPLGNSVQPLINGVAAGNDLFRQFSIRDRTYPSVYASQDAASLWVPLIRDASADPTLGGSGNRTWELYAFVMQRRDDVDYSHAETTINSASPSDALYPSVLRVDINGFSNSAVLVDQFEVPNGTIDAFQLAPAVPILDSNGTTYIIDAVDQNGAGDDIIQIVGFVSANPNPPDALWIADPGGRVNGDPANRNPARRILIFPQSSIDYQP</sequence>
<name>A0A7X0HBR9_9BACT</name>
<keyword evidence="3" id="KW-1185">Reference proteome</keyword>
<proteinExistence type="predicted"/>
<gene>
    <name evidence="2" type="ORF">HNQ40_003276</name>
</gene>
<dbReference type="AlphaFoldDB" id="A0A7X0HBR9"/>
<dbReference type="NCBIfam" id="TIGR02532">
    <property type="entry name" value="IV_pilin_GFxxxE"/>
    <property type="match status" value="1"/>
</dbReference>
<protein>
    <submittedName>
        <fullName evidence="2">Prepilin-type N-terminal cleavage/methylation domain-containing protein</fullName>
    </submittedName>
</protein>
<keyword evidence="1" id="KW-0472">Membrane</keyword>